<dbReference type="GO" id="GO:0005506">
    <property type="term" value="F:iron ion binding"/>
    <property type="evidence" value="ECO:0007669"/>
    <property type="project" value="InterPro"/>
</dbReference>
<gene>
    <name evidence="2" type="ORF">PVAND_014555</name>
</gene>
<dbReference type="GO" id="GO:0004497">
    <property type="term" value="F:monooxygenase activity"/>
    <property type="evidence" value="ECO:0007669"/>
    <property type="project" value="UniProtKB-KW"/>
</dbReference>
<comment type="caution">
    <text evidence="2">The sequence shown here is derived from an EMBL/GenBank/DDBJ whole genome shotgun (WGS) entry which is preliminary data.</text>
</comment>
<evidence type="ECO:0000313" key="2">
    <source>
        <dbReference type="EMBL" id="KAG5666535.1"/>
    </source>
</evidence>
<evidence type="ECO:0008006" key="4">
    <source>
        <dbReference type="Google" id="ProtNLM"/>
    </source>
</evidence>
<keyword evidence="1" id="KW-0503">Monooxygenase</keyword>
<reference evidence="2" key="1">
    <citation type="submission" date="2021-03" db="EMBL/GenBank/DDBJ databases">
        <title>Chromosome level genome of the anhydrobiotic midge Polypedilum vanderplanki.</title>
        <authorList>
            <person name="Yoshida Y."/>
            <person name="Kikawada T."/>
            <person name="Gusev O."/>
        </authorList>
    </citation>
    <scope>NUCLEOTIDE SEQUENCE</scope>
    <source>
        <strain evidence="2">NIAS01</strain>
        <tissue evidence="2">Whole body or cell culture</tissue>
    </source>
</reference>
<dbReference type="SUPFAM" id="SSF48264">
    <property type="entry name" value="Cytochrome P450"/>
    <property type="match status" value="1"/>
</dbReference>
<sequence>MWPWIGCDLIKENDFSCEIFTNVIKSNVLNELTKSPAFVEHMSKRFGALCKHNIASGDVVDIQNLSRMMMFDILVLIATGNNVGPQRKEMLEEAEILTSLTDEFIYSGLKQSTIIRKLLFNDTKFSKSRANFIKHIEGSLSMENNLIENSVFKVLKQQNSHIDAATFITIFIILGYDRFSVAFTSLILELAIDSELQEELCKEIRENKRYFMTCKNLEKFLIAKMVKIPVTPIAVKRIKNGIPLKGFFIPPNVDVLLFLQNIDTYGQLIKEMNENMTMSLMKLFVGEFVVRCKFQFEKEKNEEKFGCGMSLRRKSARILVKNRY</sequence>
<dbReference type="AlphaFoldDB" id="A0A9J6BA39"/>
<accession>A0A9J6BA39</accession>
<dbReference type="Gene3D" id="1.10.630.10">
    <property type="entry name" value="Cytochrome P450"/>
    <property type="match status" value="1"/>
</dbReference>
<dbReference type="EMBL" id="JADBJN010000004">
    <property type="protein sequence ID" value="KAG5666535.1"/>
    <property type="molecule type" value="Genomic_DNA"/>
</dbReference>
<name>A0A9J6BA39_POLVA</name>
<evidence type="ECO:0000256" key="1">
    <source>
        <dbReference type="ARBA" id="ARBA00023033"/>
    </source>
</evidence>
<keyword evidence="1" id="KW-0560">Oxidoreductase</keyword>
<dbReference type="GO" id="GO:0016705">
    <property type="term" value="F:oxidoreductase activity, acting on paired donors, with incorporation or reduction of molecular oxygen"/>
    <property type="evidence" value="ECO:0007669"/>
    <property type="project" value="InterPro"/>
</dbReference>
<evidence type="ECO:0000313" key="3">
    <source>
        <dbReference type="Proteomes" id="UP001107558"/>
    </source>
</evidence>
<organism evidence="2 3">
    <name type="scientific">Polypedilum vanderplanki</name>
    <name type="common">Sleeping chironomid midge</name>
    <dbReference type="NCBI Taxonomy" id="319348"/>
    <lineage>
        <taxon>Eukaryota</taxon>
        <taxon>Metazoa</taxon>
        <taxon>Ecdysozoa</taxon>
        <taxon>Arthropoda</taxon>
        <taxon>Hexapoda</taxon>
        <taxon>Insecta</taxon>
        <taxon>Pterygota</taxon>
        <taxon>Neoptera</taxon>
        <taxon>Endopterygota</taxon>
        <taxon>Diptera</taxon>
        <taxon>Nematocera</taxon>
        <taxon>Chironomoidea</taxon>
        <taxon>Chironomidae</taxon>
        <taxon>Chironominae</taxon>
        <taxon>Polypedilum</taxon>
        <taxon>Polypedilum</taxon>
    </lineage>
</organism>
<dbReference type="Proteomes" id="UP001107558">
    <property type="component" value="Chromosome 4"/>
</dbReference>
<keyword evidence="3" id="KW-1185">Reference proteome</keyword>
<dbReference type="InterPro" id="IPR036396">
    <property type="entry name" value="Cyt_P450_sf"/>
</dbReference>
<dbReference type="GO" id="GO:0020037">
    <property type="term" value="F:heme binding"/>
    <property type="evidence" value="ECO:0007669"/>
    <property type="project" value="InterPro"/>
</dbReference>
<proteinExistence type="predicted"/>
<protein>
    <recommendedName>
        <fullName evidence="4">Cytochrome P450</fullName>
    </recommendedName>
</protein>
<dbReference type="OrthoDB" id="1470350at2759"/>